<organism evidence="3">
    <name type="scientific">Amphimedon queenslandica</name>
    <name type="common">Sponge</name>
    <dbReference type="NCBI Taxonomy" id="400682"/>
    <lineage>
        <taxon>Eukaryota</taxon>
        <taxon>Metazoa</taxon>
        <taxon>Porifera</taxon>
        <taxon>Demospongiae</taxon>
        <taxon>Heteroscleromorpha</taxon>
        <taxon>Haplosclerida</taxon>
        <taxon>Niphatidae</taxon>
        <taxon>Amphimedon</taxon>
    </lineage>
</organism>
<dbReference type="OrthoDB" id="6608729at2759"/>
<dbReference type="eggNOG" id="KOG0017">
    <property type="taxonomic scope" value="Eukaryota"/>
</dbReference>
<evidence type="ECO:0000313" key="3">
    <source>
        <dbReference type="EnsemblMetazoa" id="Aqu2.1.26353_001"/>
    </source>
</evidence>
<sequence length="262" mass="29904">MKRCLRKVIGRLKLTYDELLTAATEVELILNSRPLTFVSSNDKEEPLTSSHLIVGRRLSNLPDELCYHIEEEFTNEVSPLLLIYRLRYHHNVMDKFWSRWRNEYLLNLRERYPTGHKKSSQKIIKIGNIVVVHSDELPHSLWRLGRVMEVITGTDGNVRCGVVEVLSGEKRFMLIPLEIDEDSSGNNSTTLDETLDVSSDNQESTVNESTANEITVNSPTDSQQDDSTAVNDSNTQSLPKGRLRRAAAIEARDKIYARMCED</sequence>
<dbReference type="EnsemblMetazoa" id="Aqu2.1.26353_001">
    <property type="protein sequence ID" value="Aqu2.1.26353_001"/>
    <property type="gene ID" value="Aqu2.1.26353"/>
</dbReference>
<dbReference type="AlphaFoldDB" id="A0A1X7UFW8"/>
<feature type="compositionally biased region" description="Polar residues" evidence="1">
    <location>
        <begin position="184"/>
        <end position="238"/>
    </location>
</feature>
<dbReference type="PANTHER" id="PTHR47331:SF1">
    <property type="entry name" value="GAG-LIKE PROTEIN"/>
    <property type="match status" value="1"/>
</dbReference>
<feature type="domain" description="DUF5641" evidence="2">
    <location>
        <begin position="86"/>
        <end position="168"/>
    </location>
</feature>
<proteinExistence type="predicted"/>
<dbReference type="Pfam" id="PF18701">
    <property type="entry name" value="DUF5641"/>
    <property type="match status" value="1"/>
</dbReference>
<dbReference type="OMA" id="IYARMCE"/>
<accession>A0A1X7UFW8</accession>
<reference evidence="3" key="1">
    <citation type="submission" date="2017-05" db="UniProtKB">
        <authorList>
            <consortium name="EnsemblMetazoa"/>
        </authorList>
    </citation>
    <scope>IDENTIFICATION</scope>
</reference>
<dbReference type="InterPro" id="IPR040676">
    <property type="entry name" value="DUF5641"/>
</dbReference>
<name>A0A1X7UFW8_AMPQE</name>
<protein>
    <recommendedName>
        <fullName evidence="2">DUF5641 domain-containing protein</fullName>
    </recommendedName>
</protein>
<evidence type="ECO:0000256" key="1">
    <source>
        <dbReference type="SAM" id="MobiDB-lite"/>
    </source>
</evidence>
<evidence type="ECO:0000259" key="2">
    <source>
        <dbReference type="Pfam" id="PF18701"/>
    </source>
</evidence>
<dbReference type="InParanoid" id="A0A1X7UFW8"/>
<dbReference type="PANTHER" id="PTHR47331">
    <property type="entry name" value="PHD-TYPE DOMAIN-CONTAINING PROTEIN"/>
    <property type="match status" value="1"/>
</dbReference>
<feature type="region of interest" description="Disordered" evidence="1">
    <location>
        <begin position="183"/>
        <end position="243"/>
    </location>
</feature>